<dbReference type="Pfam" id="PF00664">
    <property type="entry name" value="ABC_membrane"/>
    <property type="match status" value="2"/>
</dbReference>
<sequence>MSHNSRNQVIFHVPNLDQSSSLLATRREDIWCQDATDPSWDGQDFSDCARIRYLIAGPALVLGAVIFASYLGPLLWALWSRCLRLSSRKGLSCHSDCLTETGIKSESRGSQAISLAEDRIIAEEVLKEGGLGVDERFRQELLRLSQAHHEGLVKPQAQGNSFMVALFKSLKDVVTTVCSIAITILNLFRFMFESRKDNPTGSALLLFPLVLWLALSLISILKLNVVIRSHRLGKEYPGSLYLSLEIRLIPTYLSLVPFEFLEARSEILRNIENHQSLTGIEKEIFVNRLITVSLLGVIALIELFTPRPTSLLPTNQDRIQPPKITLEQNNVQAPPPLEPRRSLISLAYFTHTDSYLWKHTFKTATQETIPDLRVDDKAAAVMFRWKHDQDEYKRLGIKPSYLRALCWHFRDHLLGQQFFAWFNGVGALLPPFFLQNILSYISSRSNGEQGSSSHVALLYAFGLLATQVFLAFSQSAGLFLGRRLSVRMRALFITQIFSKGLRRDEIGQREPSKKNDEGVEGEKPLDEEAENPASMGKIANLVSNDVFSVSEIGAYLHFLWPESGVQLILASTYLYKLLGYSALAGIFCMLVLLPVQGYFSSIWARYQKKLMKASDKRLGLTSEVINSIKVVKFFAWEGNFLAKMGLLRDAELKVLFQRLVVALAESSVALSIPAIVSVVTFYTHTEVLGKPLRAEEAFTALALFNVVRFPLAVIVGMTSGLLQSYVSLRRIESFLNEPETEKYSTLSVPNVELGDPIIGFKNASFTYQVKTESAEDSISKPENFILRDLDFAFPIGKLSLIIGRGGKTTLLLSLLGETHKISGSAFLPSPVARAWGTDPEVDMSETIAYAPQQPWLLSDTIRNNITYGSLMNKKRYNQVLKACALMPDLATFTDRDLTEIGDKGKTNLHLSGTVLSGGQKARISLARAVYSPAKVLLLDDILSAVDSHTSQHLYEHVLMGPLMKGRTCILVTHAVDLCLKGAEFIVSMDKGNVLFAGKPSLSKSASLIFQSGDLTDQQTKPNLDVTIEDLTDTQLEEDFQQILDNTDRPVNRLVEEERQAVGAVSSTIYKLYYRALGGFFVMFFVLLLFSLAEAGNVASTWVLREWAESNEPKTRENGFIYLKSISHAAFQSSFSHLFSGFLRELSTEGTLQEEKRVFDHIYYIKLYLLASLVTLLFQLLRMMFFTWRSIEAGRKIYDRLINVLLHAQVRFYDTVPIGRVLNRLSKDVQTMDRELGDSLSYMANDILSAIAILGIVVFVLPVQFTVAALGACSLYFLIGHMYLASTREIKRSESTSRSPVISLCTECLGGVSSIRAYGDVGRYTQMMFRLIDSYNRPYFMLWLCNRWLSSRIDVAAAIFTFSVAVWMIKSNISAALSGFALTYVISFNFKTLWIVRWWSVNEINLNCLERIHEYLGIGQEPSGGSKPPAAWPSKQGTIEVENLTARYAPHLPPVLKSVSFSVKPGEKIGICGRTGSGKSTLALSFFRFIEAEEGRIMIDGLDISKLQLSSLRSRLTIIPQESVLFAATIRWNMDPFSEHDDNQIWDALRRVGMAAPSIESSLNSNCSSQNLSPSTLTQREISFITSLDTEVQDGGRNFSLGQRQLLAIARAILKLQESSVLILDESTASLDAESDEKIQSTIRSEMEGSTILCIAHRLKTIIDYDKVLVLGDGRVLEFDSPSALLDKEDSVFKQLCEKSGNFEELKEMVAKLKK</sequence>
<feature type="compositionally biased region" description="Basic and acidic residues" evidence="9">
    <location>
        <begin position="507"/>
        <end position="526"/>
    </location>
</feature>
<organism evidence="13 14">
    <name type="scientific">Phakopsora pachyrhizi</name>
    <name type="common">Asian soybean rust disease fungus</name>
    <dbReference type="NCBI Taxonomy" id="170000"/>
    <lineage>
        <taxon>Eukaryota</taxon>
        <taxon>Fungi</taxon>
        <taxon>Dikarya</taxon>
        <taxon>Basidiomycota</taxon>
        <taxon>Pucciniomycotina</taxon>
        <taxon>Pucciniomycetes</taxon>
        <taxon>Pucciniales</taxon>
        <taxon>Phakopsoraceae</taxon>
        <taxon>Phakopsora</taxon>
    </lineage>
</organism>
<keyword evidence="8 10" id="KW-0472">Membrane</keyword>
<dbReference type="GO" id="GO:0005524">
    <property type="term" value="F:ATP binding"/>
    <property type="evidence" value="ECO:0007669"/>
    <property type="project" value="UniProtKB-KW"/>
</dbReference>
<evidence type="ECO:0000259" key="12">
    <source>
        <dbReference type="PROSITE" id="PS50929"/>
    </source>
</evidence>
<feature type="transmembrane region" description="Helical" evidence="10">
    <location>
        <begin position="53"/>
        <end position="79"/>
    </location>
</feature>
<evidence type="ECO:0000259" key="11">
    <source>
        <dbReference type="PROSITE" id="PS50893"/>
    </source>
</evidence>
<evidence type="ECO:0000313" key="13">
    <source>
        <dbReference type="EMBL" id="CAH7688816.1"/>
    </source>
</evidence>
<feature type="transmembrane region" description="Helical" evidence="10">
    <location>
        <begin position="1241"/>
        <end position="1260"/>
    </location>
</feature>
<dbReference type="PANTHER" id="PTHR24223">
    <property type="entry name" value="ATP-BINDING CASSETTE SUB-FAMILY C"/>
    <property type="match status" value="1"/>
</dbReference>
<evidence type="ECO:0000256" key="7">
    <source>
        <dbReference type="ARBA" id="ARBA00022989"/>
    </source>
</evidence>
<evidence type="ECO:0000256" key="1">
    <source>
        <dbReference type="ARBA" id="ARBA00004370"/>
    </source>
</evidence>
<feature type="transmembrane region" description="Helical" evidence="10">
    <location>
        <begin position="1161"/>
        <end position="1180"/>
    </location>
</feature>
<feature type="transmembrane region" description="Helical" evidence="10">
    <location>
        <begin position="285"/>
        <end position="304"/>
    </location>
</feature>
<proteinExistence type="predicted"/>
<evidence type="ECO:0000256" key="6">
    <source>
        <dbReference type="ARBA" id="ARBA00022840"/>
    </source>
</evidence>
<feature type="transmembrane region" description="Helical" evidence="10">
    <location>
        <begin position="1071"/>
        <end position="1092"/>
    </location>
</feature>
<dbReference type="PANTHER" id="PTHR24223:SF353">
    <property type="entry name" value="ABC TRANSPORTER ATP-BINDING PROTEIN_PERMEASE VMR1-RELATED"/>
    <property type="match status" value="1"/>
</dbReference>
<accession>A0AAV0BRK9</accession>
<feature type="transmembrane region" description="Helical" evidence="10">
    <location>
        <begin position="580"/>
        <end position="604"/>
    </location>
</feature>
<feature type="region of interest" description="Disordered" evidence="9">
    <location>
        <begin position="507"/>
        <end position="530"/>
    </location>
</feature>
<dbReference type="Gene3D" id="3.40.50.300">
    <property type="entry name" value="P-loop containing nucleotide triphosphate hydrolases"/>
    <property type="match status" value="2"/>
</dbReference>
<gene>
    <name evidence="13" type="ORF">PPACK8108_LOCUS23849</name>
</gene>
<keyword evidence="14" id="KW-1185">Reference proteome</keyword>
<dbReference type="Pfam" id="PF00005">
    <property type="entry name" value="ABC_tran"/>
    <property type="match status" value="2"/>
</dbReference>
<evidence type="ECO:0000256" key="10">
    <source>
        <dbReference type="SAM" id="Phobius"/>
    </source>
</evidence>
<dbReference type="Proteomes" id="UP001153365">
    <property type="component" value="Unassembled WGS sequence"/>
</dbReference>
<dbReference type="GO" id="GO:0000329">
    <property type="term" value="C:fungal-type vacuole membrane"/>
    <property type="evidence" value="ECO:0007669"/>
    <property type="project" value="TreeGrafter"/>
</dbReference>
<keyword evidence="3 10" id="KW-0812">Transmembrane</keyword>
<dbReference type="GO" id="GO:0140359">
    <property type="term" value="F:ABC-type transporter activity"/>
    <property type="evidence" value="ECO:0007669"/>
    <property type="project" value="InterPro"/>
</dbReference>
<dbReference type="SUPFAM" id="SSF90123">
    <property type="entry name" value="ABC transporter transmembrane region"/>
    <property type="match status" value="2"/>
</dbReference>
<comment type="caution">
    <text evidence="13">The sequence shown here is derived from an EMBL/GenBank/DDBJ whole genome shotgun (WGS) entry which is preliminary data.</text>
</comment>
<keyword evidence="4" id="KW-0677">Repeat</keyword>
<feature type="domain" description="ABC transmembrane type-1" evidence="12">
    <location>
        <begin position="418"/>
        <end position="723"/>
    </location>
</feature>
<keyword evidence="5" id="KW-0547">Nucleotide-binding</keyword>
<evidence type="ECO:0008006" key="15">
    <source>
        <dbReference type="Google" id="ProtNLM"/>
    </source>
</evidence>
<dbReference type="CDD" id="cd18596">
    <property type="entry name" value="ABC_6TM_VMR1_D1_like"/>
    <property type="match status" value="1"/>
</dbReference>
<keyword evidence="6" id="KW-0067">ATP-binding</keyword>
<dbReference type="InterPro" id="IPR003439">
    <property type="entry name" value="ABC_transporter-like_ATP-bd"/>
</dbReference>
<dbReference type="InterPro" id="IPR050173">
    <property type="entry name" value="ABC_transporter_C-like"/>
</dbReference>
<feature type="domain" description="ABC transmembrane type-1" evidence="12">
    <location>
        <begin position="1083"/>
        <end position="1399"/>
    </location>
</feature>
<dbReference type="CDD" id="cd03250">
    <property type="entry name" value="ABCC_MRP_domain1"/>
    <property type="match status" value="1"/>
</dbReference>
<dbReference type="SMART" id="SM00382">
    <property type="entry name" value="AAA"/>
    <property type="match status" value="2"/>
</dbReference>
<keyword evidence="7 10" id="KW-1133">Transmembrane helix</keyword>
<feature type="transmembrane region" description="Helical" evidence="10">
    <location>
        <begin position="1348"/>
        <end position="1368"/>
    </location>
</feature>
<evidence type="ECO:0000256" key="3">
    <source>
        <dbReference type="ARBA" id="ARBA00022692"/>
    </source>
</evidence>
<evidence type="ECO:0000256" key="2">
    <source>
        <dbReference type="ARBA" id="ARBA00022448"/>
    </source>
</evidence>
<dbReference type="CDD" id="cd18604">
    <property type="entry name" value="ABC_6TM_VMR1_D2_like"/>
    <property type="match status" value="1"/>
</dbReference>
<feature type="transmembrane region" description="Helical" evidence="10">
    <location>
        <begin position="173"/>
        <end position="192"/>
    </location>
</feature>
<dbReference type="PROSITE" id="PS00211">
    <property type="entry name" value="ABC_TRANSPORTER_1"/>
    <property type="match status" value="2"/>
</dbReference>
<protein>
    <recommendedName>
        <fullName evidence="15">ATP-binding cassette transporter</fullName>
    </recommendedName>
</protein>
<reference evidence="13" key="1">
    <citation type="submission" date="2022-06" db="EMBL/GenBank/DDBJ databases">
        <authorList>
            <consortium name="SYNGENTA / RWTH Aachen University"/>
        </authorList>
    </citation>
    <scope>NUCLEOTIDE SEQUENCE</scope>
</reference>
<dbReference type="CDD" id="cd03244">
    <property type="entry name" value="ABCC_MRP_domain2"/>
    <property type="match status" value="1"/>
</dbReference>
<dbReference type="SUPFAM" id="SSF52540">
    <property type="entry name" value="P-loop containing nucleoside triphosphate hydrolases"/>
    <property type="match status" value="2"/>
</dbReference>
<feature type="domain" description="ABC transporter" evidence="11">
    <location>
        <begin position="1438"/>
        <end position="1697"/>
    </location>
</feature>
<dbReference type="InterPro" id="IPR036640">
    <property type="entry name" value="ABC1_TM_sf"/>
</dbReference>
<dbReference type="PROSITE" id="PS50893">
    <property type="entry name" value="ABC_TRANSPORTER_2"/>
    <property type="match status" value="2"/>
</dbReference>
<dbReference type="InterPro" id="IPR017871">
    <property type="entry name" value="ABC_transporter-like_CS"/>
</dbReference>
<dbReference type="EMBL" id="CALTRL010006023">
    <property type="protein sequence ID" value="CAH7688816.1"/>
    <property type="molecule type" value="Genomic_DNA"/>
</dbReference>
<feature type="transmembrane region" description="Helical" evidence="10">
    <location>
        <begin position="659"/>
        <end position="682"/>
    </location>
</feature>
<evidence type="ECO:0000256" key="4">
    <source>
        <dbReference type="ARBA" id="ARBA00022737"/>
    </source>
</evidence>
<feature type="transmembrane region" description="Helical" evidence="10">
    <location>
        <begin position="458"/>
        <end position="480"/>
    </location>
</feature>
<evidence type="ECO:0000256" key="8">
    <source>
        <dbReference type="ARBA" id="ARBA00023136"/>
    </source>
</evidence>
<dbReference type="FunFam" id="3.40.50.300:FF:000630">
    <property type="entry name" value="ATP-binding cassette (ABC) transporter, putative"/>
    <property type="match status" value="1"/>
</dbReference>
<dbReference type="InterPro" id="IPR011527">
    <property type="entry name" value="ABC1_TM_dom"/>
</dbReference>
<name>A0AAV0BRK9_PHAPC</name>
<evidence type="ECO:0000256" key="5">
    <source>
        <dbReference type="ARBA" id="ARBA00022741"/>
    </source>
</evidence>
<feature type="domain" description="ABC transporter" evidence="11">
    <location>
        <begin position="769"/>
        <end position="1015"/>
    </location>
</feature>
<dbReference type="InterPro" id="IPR003593">
    <property type="entry name" value="AAA+_ATPase"/>
</dbReference>
<dbReference type="GO" id="GO:0016887">
    <property type="term" value="F:ATP hydrolysis activity"/>
    <property type="evidence" value="ECO:0007669"/>
    <property type="project" value="InterPro"/>
</dbReference>
<feature type="transmembrane region" description="Helical" evidence="10">
    <location>
        <begin position="1374"/>
        <end position="1395"/>
    </location>
</feature>
<feature type="transmembrane region" description="Helical" evidence="10">
    <location>
        <begin position="702"/>
        <end position="722"/>
    </location>
</feature>
<dbReference type="PROSITE" id="PS50929">
    <property type="entry name" value="ABC_TM1F"/>
    <property type="match status" value="2"/>
</dbReference>
<feature type="transmembrane region" description="Helical" evidence="10">
    <location>
        <begin position="204"/>
        <end position="227"/>
    </location>
</feature>
<dbReference type="Gene3D" id="1.20.1560.10">
    <property type="entry name" value="ABC transporter type 1, transmembrane domain"/>
    <property type="match status" value="2"/>
</dbReference>
<evidence type="ECO:0000256" key="9">
    <source>
        <dbReference type="SAM" id="MobiDB-lite"/>
    </source>
</evidence>
<comment type="subcellular location">
    <subcellularLocation>
        <location evidence="1">Membrane</location>
    </subcellularLocation>
</comment>
<feature type="transmembrane region" description="Helical" evidence="10">
    <location>
        <begin position="418"/>
        <end position="438"/>
    </location>
</feature>
<dbReference type="InterPro" id="IPR027417">
    <property type="entry name" value="P-loop_NTPase"/>
</dbReference>
<keyword evidence="2" id="KW-0813">Transport</keyword>
<evidence type="ECO:0000313" key="14">
    <source>
        <dbReference type="Proteomes" id="UP001153365"/>
    </source>
</evidence>